<comment type="similarity">
    <text evidence="3 8">Belongs to the NST1 family.</text>
</comment>
<feature type="compositionally biased region" description="Acidic residues" evidence="9">
    <location>
        <begin position="423"/>
        <end position="454"/>
    </location>
</feature>
<feature type="compositionally biased region" description="Polar residues" evidence="9">
    <location>
        <begin position="169"/>
        <end position="188"/>
    </location>
</feature>
<dbReference type="EMBL" id="CP089274">
    <property type="protein sequence ID" value="USP74068.1"/>
    <property type="molecule type" value="Genomic_DNA"/>
</dbReference>
<dbReference type="PANTHER" id="PTHR31780">
    <property type="entry name" value="STRESS RESPONSE PROTEIN NST1-RELATED"/>
    <property type="match status" value="1"/>
</dbReference>
<gene>
    <name evidence="10" type="ORF">yc1106_01342</name>
</gene>
<evidence type="ECO:0000256" key="7">
    <source>
        <dbReference type="ARBA" id="ARBA00023054"/>
    </source>
</evidence>
<proteinExistence type="inferred from homology"/>
<feature type="compositionally biased region" description="Basic and acidic residues" evidence="9">
    <location>
        <begin position="104"/>
        <end position="115"/>
    </location>
</feature>
<feature type="compositionally biased region" description="Basic and acidic residues" evidence="9">
    <location>
        <begin position="498"/>
        <end position="667"/>
    </location>
</feature>
<dbReference type="Pfam" id="PF13945">
    <property type="entry name" value="NST1"/>
    <property type="match status" value="1"/>
</dbReference>
<dbReference type="VEuPathDB" id="FungiDB:yc1106_01342"/>
<feature type="compositionally biased region" description="Low complexity" evidence="9">
    <location>
        <begin position="75"/>
        <end position="103"/>
    </location>
</feature>
<feature type="region of interest" description="Disordered" evidence="9">
    <location>
        <begin position="498"/>
        <end position="813"/>
    </location>
</feature>
<dbReference type="PANTHER" id="PTHR31780:SF10">
    <property type="entry name" value="LD36051P"/>
    <property type="match status" value="1"/>
</dbReference>
<feature type="compositionally biased region" description="Low complexity" evidence="9">
    <location>
        <begin position="668"/>
        <end position="680"/>
    </location>
</feature>
<keyword evidence="7 8" id="KW-0175">Coiled coil</keyword>
<comment type="function">
    <text evidence="1 8">May act as a negative regulator of salt tolerance.</text>
</comment>
<evidence type="ECO:0000256" key="9">
    <source>
        <dbReference type="SAM" id="MobiDB-lite"/>
    </source>
</evidence>
<feature type="region of interest" description="Disordered" evidence="9">
    <location>
        <begin position="392"/>
        <end position="462"/>
    </location>
</feature>
<evidence type="ECO:0000256" key="3">
    <source>
        <dbReference type="ARBA" id="ARBA00007112"/>
    </source>
</evidence>
<feature type="compositionally biased region" description="Polar residues" evidence="9">
    <location>
        <begin position="719"/>
        <end position="736"/>
    </location>
</feature>
<name>A0A9Q8Z499_CURCL</name>
<accession>A0A9Q8Z499</accession>
<feature type="region of interest" description="Disordered" evidence="9">
    <location>
        <begin position="1"/>
        <end position="200"/>
    </location>
</feature>
<feature type="compositionally biased region" description="Basic residues" evidence="9">
    <location>
        <begin position="147"/>
        <end position="157"/>
    </location>
</feature>
<feature type="compositionally biased region" description="Basic and acidic residues" evidence="9">
    <location>
        <begin position="36"/>
        <end position="45"/>
    </location>
</feature>
<organism evidence="10 11">
    <name type="scientific">Curvularia clavata</name>
    <dbReference type="NCBI Taxonomy" id="95742"/>
    <lineage>
        <taxon>Eukaryota</taxon>
        <taxon>Fungi</taxon>
        <taxon>Dikarya</taxon>
        <taxon>Ascomycota</taxon>
        <taxon>Pezizomycotina</taxon>
        <taxon>Dothideomycetes</taxon>
        <taxon>Pleosporomycetidae</taxon>
        <taxon>Pleosporales</taxon>
        <taxon>Pleosporineae</taxon>
        <taxon>Pleosporaceae</taxon>
        <taxon>Curvularia</taxon>
    </lineage>
</organism>
<dbReference type="AlphaFoldDB" id="A0A9Q8Z499"/>
<evidence type="ECO:0000256" key="5">
    <source>
        <dbReference type="ARBA" id="ARBA00022490"/>
    </source>
</evidence>
<reference evidence="10" key="1">
    <citation type="submission" date="2021-12" db="EMBL/GenBank/DDBJ databases">
        <title>Curvularia clavata genome.</title>
        <authorList>
            <person name="Cao Y."/>
        </authorList>
    </citation>
    <scope>NUCLEOTIDE SEQUENCE</scope>
    <source>
        <strain evidence="10">Yc1106</strain>
    </source>
</reference>
<feature type="region of interest" description="Disordered" evidence="9">
    <location>
        <begin position="290"/>
        <end position="358"/>
    </location>
</feature>
<keyword evidence="6 8" id="KW-0346">Stress response</keyword>
<dbReference type="Proteomes" id="UP001056012">
    <property type="component" value="Chromosome 1"/>
</dbReference>
<evidence type="ECO:0000256" key="4">
    <source>
        <dbReference type="ARBA" id="ARBA00020733"/>
    </source>
</evidence>
<dbReference type="OrthoDB" id="21629at2759"/>
<evidence type="ECO:0000256" key="1">
    <source>
        <dbReference type="ARBA" id="ARBA00002545"/>
    </source>
</evidence>
<feature type="compositionally biased region" description="Pro residues" evidence="9">
    <location>
        <begin position="783"/>
        <end position="798"/>
    </location>
</feature>
<feature type="compositionally biased region" description="Low complexity" evidence="9">
    <location>
        <begin position="740"/>
        <end position="758"/>
    </location>
</feature>
<keyword evidence="5 8" id="KW-0963">Cytoplasm</keyword>
<evidence type="ECO:0000313" key="11">
    <source>
        <dbReference type="Proteomes" id="UP001056012"/>
    </source>
</evidence>
<evidence type="ECO:0000313" key="10">
    <source>
        <dbReference type="EMBL" id="USP74068.1"/>
    </source>
</evidence>
<comment type="subcellular location">
    <subcellularLocation>
        <location evidence="2 8">Cytoplasm</location>
    </subcellularLocation>
</comment>
<protein>
    <recommendedName>
        <fullName evidence="4 8">Stress response protein NST1</fullName>
    </recommendedName>
</protein>
<feature type="compositionally biased region" description="Low complexity" evidence="9">
    <location>
        <begin position="908"/>
        <end position="924"/>
    </location>
</feature>
<feature type="compositionally biased region" description="Basic and acidic residues" evidence="9">
    <location>
        <begin position="189"/>
        <end position="200"/>
    </location>
</feature>
<sequence>MAQGTRGPPPATMPANGTATHNPAPTAVNRKKQKRREKEAAKKAAQELPVPARNGVSPAHQQQQQQSPPPPPPQQQQQQQQSQQQQQQQPHQKQQHQGQQQQHAHPELDEPRYDEGAYYSDEEYEHAYAPNGDYQQSYNHAPVRGSSGKKSRRKKKTTASAPPPLAYSQHLSSRQPPAQQSHSVARSASSKDRIWNTSTAEERERIRDFWLSLGEDERKSLVKIEKEAVLRKMKEQQKHSCSCTVCGRKRTAIEEELEVLYDAYYEELEQYAHLQQDVSSFIPEANYRYASSAPHPRPMLNAPQSHGPYDDDEEEYDSGEEDDEEDSDYDSEISSEGDYSSGEPSLPPPEPSDFLQFGSSLQVKGGILTVADDLLKNDGKKFIEMMEQLAERRMQREEEAQFSAHPNMQHRSYAGHSHNAPPPDDDDYDDEGEDDEEYDDDEYDEDEDDEEGTMTEEQRMEEGRRMFQIFAARMFEQRVLQAYREKVAAERQQRLLEELAEEDIRKDAKEAKKAKEAQKRKEKKDKQRQQKAEEKARKEAELAAKEAEAKAAEEKRLEEQRKKREEQRKKKEAERKAQEEEKQRKEAERLKRQQEERERQQEAERKAREQKALEKKAKDEAKRKEREEREAKEKEAREKKAQEEKERKERESKAKAENKDRPRKEDQAAVAAAHNAVAGAKKPSQPVAVALPPQLLKQTSSTGTPSPHVTPAIPKAPTPNRQRQTSQQNSHGSSPKTPHATLATSKSTSPSSQSHAQSMPRSILTKPPVPQQAMSAPHGQPSSPMPPMGPPPGMPGPPGLGMANMPPGLNGFANQASMMPGMMGPRPSMPFFPQPTPQSFRGFPPPGMHTPGTLPMSRGFPMEGPPGFAAPPGFTAPMPSAFPMSMPSHSRQGSGSFERLSNVESPIAAPQAQPIQRPAPIQRPSSVKPGDDPRGSDIDDLASHLGSKALLDDEDDMPELPDRRPSLQQHGSVRAPSFGFADMPGSQYGSFGAPGGGSIWGTPPLQGFNSGATWGHSPTSNIFNSPFSTRGHERSPNEQRIVWLRRTICAACKTLAPRSDAEGYVDASEVHRHVDASRNALEPAVSMEEMKEACDILDVTQTNGGGSLEYKEDNGRLSHIKFSDSAPAPPPLGEIGSPVPSHSVLAGGFGRFPGLGPQGF</sequence>
<feature type="compositionally biased region" description="Polar residues" evidence="9">
    <location>
        <begin position="696"/>
        <end position="707"/>
    </location>
</feature>
<evidence type="ECO:0000256" key="8">
    <source>
        <dbReference type="RuleBase" id="RU049441"/>
    </source>
</evidence>
<keyword evidence="11" id="KW-1185">Reference proteome</keyword>
<evidence type="ECO:0000256" key="6">
    <source>
        <dbReference type="ARBA" id="ARBA00023016"/>
    </source>
</evidence>
<evidence type="ECO:0000256" key="2">
    <source>
        <dbReference type="ARBA" id="ARBA00004496"/>
    </source>
</evidence>
<dbReference type="GO" id="GO:0005737">
    <property type="term" value="C:cytoplasm"/>
    <property type="evidence" value="ECO:0007669"/>
    <property type="project" value="UniProtKB-SubCell"/>
</dbReference>
<feature type="compositionally biased region" description="Acidic residues" evidence="9">
    <location>
        <begin position="310"/>
        <end position="335"/>
    </location>
</feature>
<dbReference type="InterPro" id="IPR051195">
    <property type="entry name" value="Fungal_stress_NST1"/>
</dbReference>
<dbReference type="InterPro" id="IPR025279">
    <property type="entry name" value="NST1"/>
</dbReference>
<feature type="region of interest" description="Disordered" evidence="9">
    <location>
        <begin position="908"/>
        <end position="972"/>
    </location>
</feature>